<name>A0A6I6FDA7_9CLOT</name>
<proteinExistence type="predicted"/>
<evidence type="ECO:0000313" key="2">
    <source>
        <dbReference type="EMBL" id="QGU95835.1"/>
    </source>
</evidence>
<protein>
    <submittedName>
        <fullName evidence="2">Uncharacterized protein</fullName>
    </submittedName>
</protein>
<keyword evidence="1" id="KW-1133">Transmembrane helix</keyword>
<keyword evidence="1" id="KW-0472">Membrane</keyword>
<keyword evidence="1" id="KW-0812">Transmembrane</keyword>
<evidence type="ECO:0000256" key="1">
    <source>
        <dbReference type="SAM" id="Phobius"/>
    </source>
</evidence>
<dbReference type="AlphaFoldDB" id="A0A6I6FDA7"/>
<evidence type="ECO:0000313" key="3">
    <source>
        <dbReference type="Proteomes" id="UP000422764"/>
    </source>
</evidence>
<reference evidence="2 3" key="1">
    <citation type="submission" date="2019-12" db="EMBL/GenBank/DDBJ databases">
        <title>Genome sequenceing of Clostridium bovifaecis.</title>
        <authorList>
            <person name="Yao Y."/>
        </authorList>
    </citation>
    <scope>NUCLEOTIDE SEQUENCE [LARGE SCALE GENOMIC DNA]</scope>
    <source>
        <strain evidence="2 3">BXX</strain>
    </source>
</reference>
<dbReference type="Proteomes" id="UP000422764">
    <property type="component" value="Chromosome"/>
</dbReference>
<feature type="transmembrane region" description="Helical" evidence="1">
    <location>
        <begin position="12"/>
        <end position="29"/>
    </location>
</feature>
<organism evidence="2 3">
    <name type="scientific">Clostridium bovifaecis</name>
    <dbReference type="NCBI Taxonomy" id="2184719"/>
    <lineage>
        <taxon>Bacteria</taxon>
        <taxon>Bacillati</taxon>
        <taxon>Bacillota</taxon>
        <taxon>Clostridia</taxon>
        <taxon>Eubacteriales</taxon>
        <taxon>Clostridiaceae</taxon>
        <taxon>Clostridium</taxon>
    </lineage>
</organism>
<keyword evidence="3" id="KW-1185">Reference proteome</keyword>
<sequence>MKAQARKKMFNIIIAIVAIGMIVSLFAGIKISGGNSKGSNEVVIAEVAKAQVGAVARVNLTDLGKEQYNTAAKFQIYDGEKNISAVSPFNERITIFPAKKEKDKVTIKLFDNSNKEIDNVEVSLKQLKK</sequence>
<gene>
    <name evidence="2" type="ORF">GOM49_12675</name>
</gene>
<accession>A0A6I6FDA7</accession>
<dbReference type="EMBL" id="CP046522">
    <property type="protein sequence ID" value="QGU95835.1"/>
    <property type="molecule type" value="Genomic_DNA"/>
</dbReference>